<dbReference type="CDD" id="cd15761">
    <property type="entry name" value="FYVE1_Vac1p_like"/>
    <property type="match status" value="1"/>
</dbReference>
<sequence>MQMESGISPIPGLHASLSQENGSEAMATRRSLGGGRVLGTGKSLAPPAPPNKQQVNNIGLLSPSESSVSLNSQVSSAPLSPSLQHEDLTAQVALDGHASAQAAAAASSRMVCPICNEEMVGWLPRTDEEGTHIDDNHGNLEEVEQDEAKTWFKNQMVKTKKFQPLQLLNQKLRGLDIFESNNEISPPAITTPPQASRGASPTPPVARQAETPLEPDEVITKSHWQRATGHDACSDPMCGKRLGTATGQVHCRHCGRLFCDEHTMYQMKLSRSAKHEPVRGLWYRVCETCYKTRDGYNDKNGAERNHLEHFKSVRRRTVDKQYLETSRLEMRLTRLTQLLADPPPPEPLQSSLLQGSLWSSLSGGNKNQIRILEQTVVPWQEDASVNECPFCRQPFSQYSFRRHHCRTCGRVVCSDPATACSAEISLDVDTITDIISEKSIDRIAVNVRLCKDCQRTIFSKADFARVLAAQTPDQRAYQNLVQFEHGIRLLLPRFQRLLLVLQDPAKSPTPSQLAEASKVRKRLTDSFTQYDFAARRMRDLPADNPTQQKLQNAVYQQSMNFLHLHMLPLKSLPKILKHAALRSAPTVNGKPQGALATLKYNEIAAGNDSRPSSSRASSTSSAQVTALEAEEKELRERLIVLEEQKFFVSEMIADANKRRKFDEVAALAQNVEDLSREVDQIQGQLSQMDFAGAYANDGAVIK</sequence>
<dbReference type="EMBL" id="JAUJLE010000008">
    <property type="protein sequence ID" value="KAK1011804.1"/>
    <property type="molecule type" value="Genomic_DNA"/>
</dbReference>
<accession>A0AAN6R1A4</accession>
<reference evidence="8" key="1">
    <citation type="submission" date="2023-06" db="EMBL/GenBank/DDBJ databases">
        <title>Black Yeasts Isolated from many extreme environments.</title>
        <authorList>
            <person name="Coleine C."/>
            <person name="Stajich J.E."/>
            <person name="Selbmann L."/>
        </authorList>
    </citation>
    <scope>NUCLEOTIDE SEQUENCE</scope>
    <source>
        <strain evidence="8">CCFEE 5200</strain>
    </source>
</reference>
<dbReference type="InterPro" id="IPR021565">
    <property type="entry name" value="Rbsn_Rab-bd"/>
</dbReference>
<dbReference type="InterPro" id="IPR000306">
    <property type="entry name" value="Znf_FYVE"/>
</dbReference>
<feature type="domain" description="FYVE-type" evidence="7">
    <location>
        <begin position="238"/>
        <end position="294"/>
    </location>
</feature>
<evidence type="ECO:0000256" key="3">
    <source>
        <dbReference type="ARBA" id="ARBA00022833"/>
    </source>
</evidence>
<keyword evidence="2 4" id="KW-0863">Zinc-finger</keyword>
<proteinExistence type="predicted"/>
<comment type="caution">
    <text evidence="8">The sequence shown here is derived from an EMBL/GenBank/DDBJ whole genome shotgun (WGS) entry which is preliminary data.</text>
</comment>
<dbReference type="SUPFAM" id="SSF57903">
    <property type="entry name" value="FYVE/PHD zinc finger"/>
    <property type="match status" value="2"/>
</dbReference>
<evidence type="ECO:0000256" key="2">
    <source>
        <dbReference type="ARBA" id="ARBA00022771"/>
    </source>
</evidence>
<evidence type="ECO:0000256" key="4">
    <source>
        <dbReference type="PROSITE-ProRule" id="PRU00091"/>
    </source>
</evidence>
<dbReference type="AlphaFoldDB" id="A0AAN6R1A4"/>
<dbReference type="SUPFAM" id="SSF140125">
    <property type="entry name" value="Rabenosyn-5 Rab-binding domain-like"/>
    <property type="match status" value="1"/>
</dbReference>
<dbReference type="PROSITE" id="PS50178">
    <property type="entry name" value="ZF_FYVE"/>
    <property type="match status" value="2"/>
</dbReference>
<name>A0AAN6R1A4_9PEZI</name>
<keyword evidence="9" id="KW-1185">Reference proteome</keyword>
<dbReference type="Gene3D" id="3.30.40.10">
    <property type="entry name" value="Zinc/RING finger domain, C3HC4 (zinc finger)"/>
    <property type="match status" value="2"/>
</dbReference>
<keyword evidence="8" id="KW-0645">Protease</keyword>
<dbReference type="SMART" id="SM00064">
    <property type="entry name" value="FYVE"/>
    <property type="match status" value="2"/>
</dbReference>
<evidence type="ECO:0000259" key="7">
    <source>
        <dbReference type="PROSITE" id="PS50178"/>
    </source>
</evidence>
<evidence type="ECO:0000256" key="1">
    <source>
        <dbReference type="ARBA" id="ARBA00022723"/>
    </source>
</evidence>
<organism evidence="8 9">
    <name type="scientific">Friedmanniomyces endolithicus</name>
    <dbReference type="NCBI Taxonomy" id="329885"/>
    <lineage>
        <taxon>Eukaryota</taxon>
        <taxon>Fungi</taxon>
        <taxon>Dikarya</taxon>
        <taxon>Ascomycota</taxon>
        <taxon>Pezizomycotina</taxon>
        <taxon>Dothideomycetes</taxon>
        <taxon>Dothideomycetidae</taxon>
        <taxon>Mycosphaerellales</taxon>
        <taxon>Teratosphaeriaceae</taxon>
        <taxon>Friedmanniomyces</taxon>
    </lineage>
</organism>
<dbReference type="Pfam" id="PF01363">
    <property type="entry name" value="FYVE"/>
    <property type="match status" value="2"/>
</dbReference>
<feature type="region of interest" description="Disordered" evidence="6">
    <location>
        <begin position="183"/>
        <end position="211"/>
    </location>
</feature>
<dbReference type="PANTHER" id="PTHR13510:SF44">
    <property type="entry name" value="RABENOSYN-5"/>
    <property type="match status" value="1"/>
</dbReference>
<dbReference type="InterPro" id="IPR017455">
    <property type="entry name" value="Znf_FYVE-rel"/>
</dbReference>
<dbReference type="PANTHER" id="PTHR13510">
    <property type="entry name" value="FYVE-FINGER-CONTAINING RAB5 EFFECTOR PROTEIN RABENOSYN-5-RELATED"/>
    <property type="match status" value="1"/>
</dbReference>
<dbReference type="InterPro" id="IPR013083">
    <property type="entry name" value="Znf_RING/FYVE/PHD"/>
</dbReference>
<keyword evidence="8" id="KW-0121">Carboxypeptidase</keyword>
<dbReference type="CDD" id="cd15737">
    <property type="entry name" value="FYVE2_Vac1p_like"/>
    <property type="match status" value="1"/>
</dbReference>
<keyword evidence="8" id="KW-0378">Hydrolase</keyword>
<keyword evidence="3" id="KW-0862">Zinc</keyword>
<dbReference type="Pfam" id="PF11464">
    <property type="entry name" value="Rbsn"/>
    <property type="match status" value="1"/>
</dbReference>
<dbReference type="Gene3D" id="4.10.860.20">
    <property type="entry name" value="Rabenosyn, Rab binding domain"/>
    <property type="match status" value="1"/>
</dbReference>
<keyword evidence="1" id="KW-0479">Metal-binding</keyword>
<feature type="region of interest" description="Disordered" evidence="6">
    <location>
        <begin position="1"/>
        <end position="80"/>
    </location>
</feature>
<feature type="domain" description="FYVE-type" evidence="7">
    <location>
        <begin position="382"/>
        <end position="458"/>
    </location>
</feature>
<feature type="compositionally biased region" description="Low complexity" evidence="6">
    <location>
        <begin position="60"/>
        <end position="76"/>
    </location>
</feature>
<evidence type="ECO:0000256" key="5">
    <source>
        <dbReference type="SAM" id="Coils"/>
    </source>
</evidence>
<evidence type="ECO:0000256" key="6">
    <source>
        <dbReference type="SAM" id="MobiDB-lite"/>
    </source>
</evidence>
<dbReference type="InterPro" id="IPR036531">
    <property type="entry name" value="Rbsn_Rab-bd_sf"/>
</dbReference>
<gene>
    <name evidence="8" type="primary">PEP7_1</name>
    <name evidence="8" type="ORF">LTR91_001906</name>
</gene>
<feature type="coiled-coil region" evidence="5">
    <location>
        <begin position="624"/>
        <end position="684"/>
    </location>
</feature>
<dbReference type="Proteomes" id="UP001175353">
    <property type="component" value="Unassembled WGS sequence"/>
</dbReference>
<protein>
    <submittedName>
        <fullName evidence="8">Carboxypeptidase Y-deficient</fullName>
    </submittedName>
</protein>
<keyword evidence="5" id="KW-0175">Coiled coil</keyword>
<dbReference type="GO" id="GO:0008270">
    <property type="term" value="F:zinc ion binding"/>
    <property type="evidence" value="ECO:0007669"/>
    <property type="project" value="UniProtKB-KW"/>
</dbReference>
<dbReference type="InterPro" id="IPR011011">
    <property type="entry name" value="Znf_FYVE_PHD"/>
</dbReference>
<evidence type="ECO:0000313" key="9">
    <source>
        <dbReference type="Proteomes" id="UP001175353"/>
    </source>
</evidence>
<dbReference type="InterPro" id="IPR052727">
    <property type="entry name" value="Rab4/Rab5_effector"/>
</dbReference>
<dbReference type="GO" id="GO:0004180">
    <property type="term" value="F:carboxypeptidase activity"/>
    <property type="evidence" value="ECO:0007669"/>
    <property type="project" value="UniProtKB-KW"/>
</dbReference>
<evidence type="ECO:0000313" key="8">
    <source>
        <dbReference type="EMBL" id="KAK1011804.1"/>
    </source>
</evidence>